<protein>
    <submittedName>
        <fullName evidence="1">Uncharacterized protein</fullName>
    </submittedName>
</protein>
<evidence type="ECO:0000313" key="1">
    <source>
        <dbReference type="EMBL" id="KAF9957341.1"/>
    </source>
</evidence>
<keyword evidence="2" id="KW-1185">Reference proteome</keyword>
<sequence length="164" mass="18025">AGALSLYPVDLKNCSPDYFADLDNLPLFVAEIKKAQARDDDLEGDQRKLPCMLKIILDSLLHAGVSAPLVIGLLIRNSRCEVSSMSLDNEALYIHKLVGVSELPTNNLQLGLLCPAIGPLKFARDVVAQTTKSIQARCSDLSRKARWCRPSYYVKGNRIPKASD</sequence>
<name>A0A9P6J395_MORAP</name>
<reference evidence="1" key="1">
    <citation type="journal article" date="2020" name="Fungal Divers.">
        <title>Resolving the Mortierellaceae phylogeny through synthesis of multi-gene phylogenetics and phylogenomics.</title>
        <authorList>
            <person name="Vandepol N."/>
            <person name="Liber J."/>
            <person name="Desiro A."/>
            <person name="Na H."/>
            <person name="Kennedy M."/>
            <person name="Barry K."/>
            <person name="Grigoriev I.V."/>
            <person name="Miller A.N."/>
            <person name="O'Donnell K."/>
            <person name="Stajich J.E."/>
            <person name="Bonito G."/>
        </authorList>
    </citation>
    <scope>NUCLEOTIDE SEQUENCE</scope>
    <source>
        <strain evidence="1">CK1249</strain>
    </source>
</reference>
<dbReference type="OrthoDB" id="2446735at2759"/>
<evidence type="ECO:0000313" key="2">
    <source>
        <dbReference type="Proteomes" id="UP000738359"/>
    </source>
</evidence>
<proteinExistence type="predicted"/>
<dbReference type="AlphaFoldDB" id="A0A9P6J395"/>
<feature type="non-terminal residue" evidence="1">
    <location>
        <position position="1"/>
    </location>
</feature>
<gene>
    <name evidence="1" type="ORF">BGZ70_009540</name>
</gene>
<dbReference type="Proteomes" id="UP000738359">
    <property type="component" value="Unassembled WGS sequence"/>
</dbReference>
<accession>A0A9P6J395</accession>
<dbReference type="EMBL" id="JAAAHY010000785">
    <property type="protein sequence ID" value="KAF9957341.1"/>
    <property type="molecule type" value="Genomic_DNA"/>
</dbReference>
<comment type="caution">
    <text evidence="1">The sequence shown here is derived from an EMBL/GenBank/DDBJ whole genome shotgun (WGS) entry which is preliminary data.</text>
</comment>
<organism evidence="1 2">
    <name type="scientific">Mortierella alpina</name>
    <name type="common">Oleaginous fungus</name>
    <name type="synonym">Mortierella renispora</name>
    <dbReference type="NCBI Taxonomy" id="64518"/>
    <lineage>
        <taxon>Eukaryota</taxon>
        <taxon>Fungi</taxon>
        <taxon>Fungi incertae sedis</taxon>
        <taxon>Mucoromycota</taxon>
        <taxon>Mortierellomycotina</taxon>
        <taxon>Mortierellomycetes</taxon>
        <taxon>Mortierellales</taxon>
        <taxon>Mortierellaceae</taxon>
        <taxon>Mortierella</taxon>
    </lineage>
</organism>